<sequence>MKIFDKATWHIDAGENKDEVIQKFKKVFYYLNTHNLLSKDGKEIIDLNIIDSSISLNSKLLTENAIKFLEIYYDKVIKVDTNDIEMKLDFYYKQFLEDKEN</sequence>
<name>A0A5C2HC79_9BACT</name>
<reference evidence="1 2" key="1">
    <citation type="submission" date="2019-09" db="EMBL/GenBank/DDBJ databases">
        <title>Complete genome sequencing of four Arcobacter species reveals a diverse suite of mobile elements.</title>
        <authorList>
            <person name="Miller W.G."/>
            <person name="Yee E."/>
            <person name="Bono J.L."/>
        </authorList>
    </citation>
    <scope>NUCLEOTIDE SEQUENCE [LARGE SCALE GENOMIC DNA]</scope>
    <source>
        <strain evidence="1 2">CCUG 56899</strain>
    </source>
</reference>
<proteinExistence type="predicted"/>
<dbReference type="AlphaFoldDB" id="A0A5C2HC79"/>
<organism evidence="1 2">
    <name type="scientific">Arcobacter porcinus</name>
    <dbReference type="NCBI Taxonomy" id="1935204"/>
    <lineage>
        <taxon>Bacteria</taxon>
        <taxon>Pseudomonadati</taxon>
        <taxon>Campylobacterota</taxon>
        <taxon>Epsilonproteobacteria</taxon>
        <taxon>Campylobacterales</taxon>
        <taxon>Arcobacteraceae</taxon>
        <taxon>Arcobacter</taxon>
    </lineage>
</organism>
<dbReference type="EMBL" id="CP036246">
    <property type="protein sequence ID" value="QEP39804.1"/>
    <property type="molecule type" value="Genomic_DNA"/>
</dbReference>
<evidence type="ECO:0000313" key="1">
    <source>
        <dbReference type="EMBL" id="QEP39804.1"/>
    </source>
</evidence>
<dbReference type="RefSeq" id="WP_066386163.1">
    <property type="nucleotide sequence ID" value="NZ_CP036246.2"/>
</dbReference>
<reference evidence="1 2" key="2">
    <citation type="submission" date="2019-09" db="EMBL/GenBank/DDBJ databases">
        <title>Taxonomic note: a critical rebuttal of the proposed division of the genus Arcobacter into six genera, emended descriptions of Arcobacter anaerophilus and the genus Arcobacter, and an assessment of genus-level boundaries for Epsilonproteobacteria using in silico genomic comparator tools.</title>
        <authorList>
            <person name="On S.L.W."/>
            <person name="Miller W.G."/>
            <person name="Biggs P."/>
            <person name="Cornelius A."/>
            <person name="Vandamme P."/>
        </authorList>
    </citation>
    <scope>NUCLEOTIDE SEQUENCE [LARGE SCALE GENOMIC DNA]</scope>
    <source>
        <strain evidence="1 2">CCUG 56899</strain>
    </source>
</reference>
<dbReference type="KEGG" id="apoc:APORC_0165"/>
<gene>
    <name evidence="1" type="ORF">APORC_0165</name>
</gene>
<evidence type="ECO:0000313" key="2">
    <source>
        <dbReference type="Proteomes" id="UP000322644"/>
    </source>
</evidence>
<accession>A0A5C2HC79</accession>
<protein>
    <submittedName>
        <fullName evidence="1">Uncharacterized protein</fullName>
    </submittedName>
</protein>
<dbReference type="Proteomes" id="UP000322644">
    <property type="component" value="Chromosome"/>
</dbReference>